<dbReference type="Proteomes" id="UP000003639">
    <property type="component" value="Unassembled WGS sequence"/>
</dbReference>
<keyword evidence="2" id="KW-1185">Reference proteome</keyword>
<accession>A6P2H0</accession>
<reference evidence="1 2" key="1">
    <citation type="submission" date="2007-04" db="EMBL/GenBank/DDBJ databases">
        <authorList>
            <person name="Fulton L."/>
            <person name="Clifton S."/>
            <person name="Fulton B."/>
            <person name="Xu J."/>
            <person name="Minx P."/>
            <person name="Pepin K.H."/>
            <person name="Johnson M."/>
            <person name="Thiruvilangam P."/>
            <person name="Bhonagiri V."/>
            <person name="Nash W.E."/>
            <person name="Mardis E.R."/>
            <person name="Wilson R.K."/>
        </authorList>
    </citation>
    <scope>NUCLEOTIDE SEQUENCE [LARGE SCALE GENOMIC DNA]</scope>
    <source>
        <strain evidence="1 2">ATCC 29799</strain>
    </source>
</reference>
<dbReference type="AlphaFoldDB" id="A6P2H0"/>
<sequence length="40" mass="4243">MLLCGNTVIGLLGDDGVFLLLNIKNDGEITVLTFSEVTGF</sequence>
<evidence type="ECO:0000313" key="1">
    <source>
        <dbReference type="EMBL" id="EDM97557.1"/>
    </source>
</evidence>
<proteinExistence type="predicted"/>
<protein>
    <submittedName>
        <fullName evidence="1">Uncharacterized protein</fullName>
    </submittedName>
</protein>
<reference evidence="1 2" key="2">
    <citation type="submission" date="2007-06" db="EMBL/GenBank/DDBJ databases">
        <title>Draft genome sequence of Pseudoflavonifractor capillosus ATCC 29799.</title>
        <authorList>
            <person name="Sudarsanam P."/>
            <person name="Ley R."/>
            <person name="Guruge J."/>
            <person name="Turnbaugh P.J."/>
            <person name="Mahowald M."/>
            <person name="Liep D."/>
            <person name="Gordon J."/>
        </authorList>
    </citation>
    <scope>NUCLEOTIDE SEQUENCE [LARGE SCALE GENOMIC DNA]</scope>
    <source>
        <strain evidence="1 2">ATCC 29799</strain>
    </source>
</reference>
<dbReference type="STRING" id="411467.BACCAP_04701"/>
<organism evidence="1 2">
    <name type="scientific">Pseudoflavonifractor capillosus ATCC 29799</name>
    <dbReference type="NCBI Taxonomy" id="411467"/>
    <lineage>
        <taxon>Bacteria</taxon>
        <taxon>Bacillati</taxon>
        <taxon>Bacillota</taxon>
        <taxon>Clostridia</taxon>
        <taxon>Eubacteriales</taxon>
        <taxon>Oscillospiraceae</taxon>
        <taxon>Pseudoflavonifractor</taxon>
    </lineage>
</organism>
<gene>
    <name evidence="1" type="ORF">BACCAP_04701</name>
</gene>
<evidence type="ECO:0000313" key="2">
    <source>
        <dbReference type="Proteomes" id="UP000003639"/>
    </source>
</evidence>
<dbReference type="EMBL" id="AAXG02000053">
    <property type="protein sequence ID" value="EDM97557.1"/>
    <property type="molecule type" value="Genomic_DNA"/>
</dbReference>
<comment type="caution">
    <text evidence="1">The sequence shown here is derived from an EMBL/GenBank/DDBJ whole genome shotgun (WGS) entry which is preliminary data.</text>
</comment>
<name>A6P2H0_9FIRM</name>